<dbReference type="InterPro" id="IPR005181">
    <property type="entry name" value="SASA"/>
</dbReference>
<dbReference type="GO" id="GO:0016788">
    <property type="term" value="F:hydrolase activity, acting on ester bonds"/>
    <property type="evidence" value="ECO:0007669"/>
    <property type="project" value="UniProtKB-ARBA"/>
</dbReference>
<dbReference type="PANTHER" id="PTHR31988">
    <property type="entry name" value="ESTERASE, PUTATIVE (DUF303)-RELATED"/>
    <property type="match status" value="1"/>
</dbReference>
<gene>
    <name evidence="4" type="ORF">AXE80_08040</name>
</gene>
<dbReference type="InterPro" id="IPR052940">
    <property type="entry name" value="Carb_Esterase_6"/>
</dbReference>
<feature type="domain" description="Sialate O-acetylesterase" evidence="3">
    <location>
        <begin position="24"/>
        <end position="290"/>
    </location>
</feature>
<evidence type="ECO:0000313" key="5">
    <source>
        <dbReference type="Proteomes" id="UP000092967"/>
    </source>
</evidence>
<dbReference type="PANTHER" id="PTHR31988:SF19">
    <property type="entry name" value="9-O-ACETYL-N-ACETYLNEURAMINIC ACID DEACETYLASE-RELATED"/>
    <property type="match status" value="1"/>
</dbReference>
<dbReference type="KEGG" id="wfu:AXE80_08040"/>
<organism evidence="4 5">
    <name type="scientific">Wenyingzhuangia fucanilytica</name>
    <dbReference type="NCBI Taxonomy" id="1790137"/>
    <lineage>
        <taxon>Bacteria</taxon>
        <taxon>Pseudomonadati</taxon>
        <taxon>Bacteroidota</taxon>
        <taxon>Flavobacteriia</taxon>
        <taxon>Flavobacteriales</taxon>
        <taxon>Flavobacteriaceae</taxon>
        <taxon>Wenyingzhuangia</taxon>
    </lineage>
</organism>
<dbReference type="AlphaFoldDB" id="A0A1B1Y644"/>
<feature type="chain" id="PRO_5008532474" description="Sialate O-acetylesterase domain-containing protein" evidence="2">
    <location>
        <begin position="20"/>
        <end position="294"/>
    </location>
</feature>
<proteinExistence type="predicted"/>
<dbReference type="InterPro" id="IPR036514">
    <property type="entry name" value="SGNH_hydro_sf"/>
</dbReference>
<keyword evidence="5" id="KW-1185">Reference proteome</keyword>
<accession>A0A1B1Y644</accession>
<sequence length="294" mass="33185">MYKNKIILICSLFCALCFAQKKEVQVVLLAGQSNMQGHGNYEALEVSVQQRIEKIANRVLLSTSNNPNVAARPLSYFVSTNQPEKYKFTKHFGPEIMIGLTLAEKFPNQEFLLIKTAVGGTSLYGAWNPNWSQEKANLAERGAERKAMKLYEAHLTHVQNDLKRLKAEGKPYKILGMVWMQGEGDTNKEITAKSYKENLTALIKGCRTSLEMPQMPFVIGEVNPLSRKYKEGPDLVRKAMEEVANQDKNTGIVKTSRDSSWSDYPKHSDNLHYNTEGQKRLGTAMAKELILLLK</sequence>
<evidence type="ECO:0000256" key="1">
    <source>
        <dbReference type="ARBA" id="ARBA00022801"/>
    </source>
</evidence>
<dbReference type="Gene3D" id="3.40.50.1110">
    <property type="entry name" value="SGNH hydrolase"/>
    <property type="match status" value="1"/>
</dbReference>
<dbReference type="EMBL" id="CP014224">
    <property type="protein sequence ID" value="ANW96230.1"/>
    <property type="molecule type" value="Genomic_DNA"/>
</dbReference>
<name>A0A1B1Y644_9FLAO</name>
<dbReference type="Proteomes" id="UP000092967">
    <property type="component" value="Chromosome"/>
</dbReference>
<dbReference type="OrthoDB" id="9795554at2"/>
<dbReference type="STRING" id="1790137.AXE80_08040"/>
<dbReference type="RefSeq" id="WP_068826134.1">
    <property type="nucleotide sequence ID" value="NZ_CP014224.1"/>
</dbReference>
<protein>
    <recommendedName>
        <fullName evidence="3">Sialate O-acetylesterase domain-containing protein</fullName>
    </recommendedName>
</protein>
<dbReference type="Pfam" id="PF03629">
    <property type="entry name" value="SASA"/>
    <property type="match status" value="1"/>
</dbReference>
<evidence type="ECO:0000313" key="4">
    <source>
        <dbReference type="EMBL" id="ANW96230.1"/>
    </source>
</evidence>
<keyword evidence="2" id="KW-0732">Signal</keyword>
<feature type="signal peptide" evidence="2">
    <location>
        <begin position="1"/>
        <end position="19"/>
    </location>
</feature>
<keyword evidence="1" id="KW-0378">Hydrolase</keyword>
<evidence type="ECO:0000259" key="3">
    <source>
        <dbReference type="Pfam" id="PF03629"/>
    </source>
</evidence>
<dbReference type="SUPFAM" id="SSF52266">
    <property type="entry name" value="SGNH hydrolase"/>
    <property type="match status" value="1"/>
</dbReference>
<evidence type="ECO:0000256" key="2">
    <source>
        <dbReference type="SAM" id="SignalP"/>
    </source>
</evidence>
<reference evidence="4 5" key="1">
    <citation type="submission" date="2016-02" db="EMBL/GenBank/DDBJ databases">
        <authorList>
            <person name="Wen L."/>
            <person name="He K."/>
            <person name="Yang H."/>
        </authorList>
    </citation>
    <scope>NUCLEOTIDE SEQUENCE [LARGE SCALE GENOMIC DNA]</scope>
    <source>
        <strain evidence="4 5">CZ1127</strain>
    </source>
</reference>